<dbReference type="InterPro" id="IPR041664">
    <property type="entry name" value="AAA_16"/>
</dbReference>
<proteinExistence type="predicted"/>
<organism evidence="4 5">
    <name type="scientific">Actinoplanes xinjiangensis</name>
    <dbReference type="NCBI Taxonomy" id="512350"/>
    <lineage>
        <taxon>Bacteria</taxon>
        <taxon>Bacillati</taxon>
        <taxon>Actinomycetota</taxon>
        <taxon>Actinomycetes</taxon>
        <taxon>Micromonosporales</taxon>
        <taxon>Micromonosporaceae</taxon>
        <taxon>Actinoplanes</taxon>
    </lineage>
</organism>
<dbReference type="Gene3D" id="1.10.510.10">
    <property type="entry name" value="Transferase(Phosphotransferase) domain 1"/>
    <property type="match status" value="1"/>
</dbReference>
<dbReference type="SMART" id="SM00267">
    <property type="entry name" value="GGDEF"/>
    <property type="match status" value="1"/>
</dbReference>
<dbReference type="GO" id="GO:0005886">
    <property type="term" value="C:plasma membrane"/>
    <property type="evidence" value="ECO:0007669"/>
    <property type="project" value="TreeGrafter"/>
</dbReference>
<evidence type="ECO:0000313" key="5">
    <source>
        <dbReference type="Proteomes" id="UP000245697"/>
    </source>
</evidence>
<dbReference type="InterPro" id="IPR025662">
    <property type="entry name" value="Sigma_54_int_dom_ATP-bd_1"/>
</dbReference>
<evidence type="ECO:0000259" key="2">
    <source>
        <dbReference type="PROSITE" id="PS50011"/>
    </source>
</evidence>
<dbReference type="InterPro" id="IPR029787">
    <property type="entry name" value="Nucleotide_cyclase"/>
</dbReference>
<dbReference type="SUPFAM" id="SSF56112">
    <property type="entry name" value="Protein kinase-like (PK-like)"/>
    <property type="match status" value="1"/>
</dbReference>
<dbReference type="Proteomes" id="UP000245697">
    <property type="component" value="Unassembled WGS sequence"/>
</dbReference>
<dbReference type="InterPro" id="IPR011009">
    <property type="entry name" value="Kinase-like_dom_sf"/>
</dbReference>
<comment type="caution">
    <text evidence="4">The sequence shown here is derived from an EMBL/GenBank/DDBJ whole genome shotgun (WGS) entry which is preliminary data.</text>
</comment>
<dbReference type="InterPro" id="IPR029016">
    <property type="entry name" value="GAF-like_dom_sf"/>
</dbReference>
<dbReference type="GO" id="GO:0004672">
    <property type="term" value="F:protein kinase activity"/>
    <property type="evidence" value="ECO:0007669"/>
    <property type="project" value="InterPro"/>
</dbReference>
<sequence>MVARRCEPSYPNDLTWPGFRKAAIQETIATGTREQTPIADDLVAGPGLDLYALIAGGVDHLLAGGCHIKPKLLESDVPSDRRARGRTSGVVTSAPADVVALPCPPGFTLLGELGRGRQGVVHRIRRGAQQYAMKLFHPGTGSVTAVRREAAKLATVRDAGVPRIHEVGTVGDRVYLVMELVEGRSLKTAWRAGPMAPDALLRVAIDVASALRAVHAADLVHGDLQPDNVLLGHDGSVRLIDFSLGAHLVADGTDRMVGTALYSSPEQSGMLHRPVDGRADLYSLGVLLFEAATGTPPFTAPDLGELLRMHAVAPVPDLAKVAPGLPAALAGVIERLLVKDPDDRYQSATAVLAELRRMTVGAGNLMIAGTASPEQDGDRVPLVGRDAELEVLQTGWAEARTGRGSLIMVTGESGSGKSRLVRELAGGVPAGCPKLYGAASRGQRQPLAPLRAAVDGYVRELSVLPPGEAEDAFLTVRAAAQDTAGVIGHLTDSLAGILGTPSDIGHLDEERYTAALAGFLLELARRTGGLLLHLDDLQWFDRSTVRVLEHLAVAADHAPLLVVLTARADEMDVSPAAAVTTVPADRLTTLELPPLAAATTAELVTAINGELAVSGDLAARLTARSRGNPFIIAEYVRALIDAGLVTVSWGEWRVETAALDVLTLPQHVADLVRRRVEDLDTRSRRLLGIAAILGYRFRAELLTSLGGLPQRTVAILLADAARLALVERHGEGDYGFLHERIRAALVDQFDDVTRRRIHDDVADLLSRRTTTEPAAVYALAHHRMAGTPGHDPAGAVAACRAAGVLALAEQAPETAVTFLEYAARTADDGAVALDDSFGELLATAYHRAARLDDAVAAFQDTLRRATDPLRRARLLYLLSTVYESAWNSAGQISAGEQALTELGRTLPRGNAARLAAALGYFLLGWIVWITRVGRGSRVPRVRERYLLQCSIGESLGSAYIRQLQPAKSVIFALRAPYFTQRAGRSAETLRAMSSVALLLEFSGFTRLADRLSAAVRRGAADLDDKPLKARLAWSRAIARHGSGNDDGTEVQRVLDEHDHWLDIGLALDAYAVLSWDWLLRGDMAVAESGLDRARRRAASGGMSGRSAVVAADACLLALRGRAGEAALLLHSIDGDEIPLHQWLDLLIGRLQTAVEREDFGEDYERDLAAFDAFGLKPGDVLPAQHTFYCLRAYAELARCRTATQEFRPARLAAARAAVEVLGKVANRRILRAYHHVGLAALAVLAGTPDKALEQLTAAAPALRAVDAPLLEFEVARIQAYALNALRLPRHARRQAAVAQSLAHAQGWPHRAHRLAVEFDLDDRDGPVAATGLDRGREGQRWAALQQVSLAASRVLDPAQLARIALDETLRLLGAERAILLLESDVAPELGHHVGRDTTGQDVMDLSGYSRSIVERVRTERRALVVTGTEHGEVLQSDSMVEYGLRSILAGPVLLDDRLLGVIYLDSRLAKGVFTTADLEILTAVTHQIAISLETARAAQLEVAVATAHQQRDLAEMLRDAMATFAGTLDPEQVLSRLTTAMRQAGTAQHICLVTVTDEPGTVAVRYDHDDEDVGRLLVHGVPAEMSALLQCAGPVPPAGSAAELGLTRVLQALPDDAVTTLHAGWRLIPMATREGRLGVVVLGGAAPTDQASDSQVIAALVGQAMTAYDNARLFAQVHHLATVDSLTGAANRRSFFERAEQEIAALGDCADGIAVLMLDVDHFKKINDRYGHQIGDEVLRGVVARLRTGCDRDDVVARYGGEEFVILLRDRECRAAAVAERIRAEICRAPIETKAGPVQVTVSVGAARAAGSADIDALLARADACLYEAKRAGRDRVVIDISEEP</sequence>
<evidence type="ECO:0000256" key="1">
    <source>
        <dbReference type="ARBA" id="ARBA00004167"/>
    </source>
</evidence>
<dbReference type="GO" id="GO:0052621">
    <property type="term" value="F:diguanylate cyclase activity"/>
    <property type="evidence" value="ECO:0007669"/>
    <property type="project" value="TreeGrafter"/>
</dbReference>
<dbReference type="GO" id="GO:1902201">
    <property type="term" value="P:negative regulation of bacterial-type flagellum-dependent cell motility"/>
    <property type="evidence" value="ECO:0007669"/>
    <property type="project" value="TreeGrafter"/>
</dbReference>
<dbReference type="Gene3D" id="3.30.200.20">
    <property type="entry name" value="Phosphorylase Kinase, domain 1"/>
    <property type="match status" value="1"/>
</dbReference>
<feature type="domain" description="Protein kinase" evidence="2">
    <location>
        <begin position="107"/>
        <end position="360"/>
    </location>
</feature>
<dbReference type="NCBIfam" id="TIGR00254">
    <property type="entry name" value="GGDEF"/>
    <property type="match status" value="1"/>
</dbReference>
<dbReference type="InterPro" id="IPR000160">
    <property type="entry name" value="GGDEF_dom"/>
</dbReference>
<dbReference type="EMBL" id="QGGR01000052">
    <property type="protein sequence ID" value="PWK27734.1"/>
    <property type="molecule type" value="Genomic_DNA"/>
</dbReference>
<dbReference type="PANTHER" id="PTHR45138">
    <property type="entry name" value="REGULATORY COMPONENTS OF SENSORY TRANSDUCTION SYSTEM"/>
    <property type="match status" value="1"/>
</dbReference>
<keyword evidence="5" id="KW-1185">Reference proteome</keyword>
<feature type="domain" description="GGDEF" evidence="3">
    <location>
        <begin position="1711"/>
        <end position="1842"/>
    </location>
</feature>
<comment type="subcellular location">
    <subcellularLocation>
        <location evidence="1">Membrane</location>
        <topology evidence="1">Single-pass membrane protein</topology>
    </subcellularLocation>
</comment>
<reference evidence="4 5" key="1">
    <citation type="submission" date="2018-05" db="EMBL/GenBank/DDBJ databases">
        <title>Genomic Encyclopedia of Archaeal and Bacterial Type Strains, Phase II (KMG-II): from individual species to whole genera.</title>
        <authorList>
            <person name="Goeker M."/>
        </authorList>
    </citation>
    <scope>NUCLEOTIDE SEQUENCE [LARGE SCALE GENOMIC DNA]</scope>
    <source>
        <strain evidence="4 5">DSM 45184</strain>
    </source>
</reference>
<dbReference type="CDD" id="cd14014">
    <property type="entry name" value="STKc_PknB_like"/>
    <property type="match status" value="1"/>
</dbReference>
<dbReference type="SUPFAM" id="SSF55073">
    <property type="entry name" value="Nucleotide cyclase"/>
    <property type="match status" value="1"/>
</dbReference>
<dbReference type="Pfam" id="PF13191">
    <property type="entry name" value="AAA_16"/>
    <property type="match status" value="1"/>
</dbReference>
<dbReference type="OrthoDB" id="5521237at2"/>
<dbReference type="InterPro" id="IPR003018">
    <property type="entry name" value="GAF"/>
</dbReference>
<dbReference type="SMART" id="SM00065">
    <property type="entry name" value="GAF"/>
    <property type="match status" value="1"/>
</dbReference>
<dbReference type="Gene3D" id="3.30.70.270">
    <property type="match status" value="1"/>
</dbReference>
<dbReference type="PROSITE" id="PS00675">
    <property type="entry name" value="SIGMA54_INTERACT_1"/>
    <property type="match status" value="1"/>
</dbReference>
<dbReference type="Gene3D" id="3.30.450.40">
    <property type="match status" value="2"/>
</dbReference>
<evidence type="ECO:0000259" key="3">
    <source>
        <dbReference type="PROSITE" id="PS50887"/>
    </source>
</evidence>
<dbReference type="Pfam" id="PF00069">
    <property type="entry name" value="Pkinase"/>
    <property type="match status" value="1"/>
</dbReference>
<dbReference type="SUPFAM" id="SSF52540">
    <property type="entry name" value="P-loop containing nucleoside triphosphate hydrolases"/>
    <property type="match status" value="1"/>
</dbReference>
<accession>A0A316EX20</accession>
<dbReference type="CDD" id="cd01949">
    <property type="entry name" value="GGDEF"/>
    <property type="match status" value="1"/>
</dbReference>
<name>A0A316EX20_9ACTN</name>
<dbReference type="FunFam" id="3.30.70.270:FF:000001">
    <property type="entry name" value="Diguanylate cyclase domain protein"/>
    <property type="match status" value="1"/>
</dbReference>
<dbReference type="PROSITE" id="PS50887">
    <property type="entry name" value="GGDEF"/>
    <property type="match status" value="1"/>
</dbReference>
<dbReference type="Pfam" id="PF01590">
    <property type="entry name" value="GAF"/>
    <property type="match status" value="1"/>
</dbReference>
<dbReference type="SUPFAM" id="SSF55781">
    <property type="entry name" value="GAF domain-like"/>
    <property type="match status" value="2"/>
</dbReference>
<dbReference type="GO" id="GO:0043709">
    <property type="term" value="P:cell adhesion involved in single-species biofilm formation"/>
    <property type="evidence" value="ECO:0007669"/>
    <property type="project" value="TreeGrafter"/>
</dbReference>
<gene>
    <name evidence="4" type="ORF">BC793_1529</name>
</gene>
<evidence type="ECO:0000313" key="4">
    <source>
        <dbReference type="EMBL" id="PWK27734.1"/>
    </source>
</evidence>
<dbReference type="PROSITE" id="PS50011">
    <property type="entry name" value="PROTEIN_KINASE_DOM"/>
    <property type="match status" value="1"/>
</dbReference>
<dbReference type="InterPro" id="IPR000719">
    <property type="entry name" value="Prot_kinase_dom"/>
</dbReference>
<dbReference type="Pfam" id="PF00990">
    <property type="entry name" value="GGDEF"/>
    <property type="match status" value="1"/>
</dbReference>
<dbReference type="GO" id="GO:0005524">
    <property type="term" value="F:ATP binding"/>
    <property type="evidence" value="ECO:0007669"/>
    <property type="project" value="InterPro"/>
</dbReference>
<dbReference type="InterPro" id="IPR027417">
    <property type="entry name" value="P-loop_NTPase"/>
</dbReference>
<dbReference type="PANTHER" id="PTHR45138:SF9">
    <property type="entry name" value="DIGUANYLATE CYCLASE DGCM-RELATED"/>
    <property type="match status" value="1"/>
</dbReference>
<protein>
    <submittedName>
        <fullName evidence="4">Diguanylate cyclase (GGDEF)-like protein</fullName>
    </submittedName>
</protein>
<dbReference type="InterPro" id="IPR043128">
    <property type="entry name" value="Rev_trsase/Diguanyl_cyclase"/>
</dbReference>
<dbReference type="InterPro" id="IPR050469">
    <property type="entry name" value="Diguanylate_Cyclase"/>
</dbReference>